<evidence type="ECO:0000313" key="5">
    <source>
        <dbReference type="EMBL" id="KAK7806855.1"/>
    </source>
</evidence>
<comment type="similarity">
    <text evidence="1">Belongs to the dapper family.</text>
</comment>
<feature type="compositionally biased region" description="Basic and acidic residues" evidence="4">
    <location>
        <begin position="449"/>
        <end position="462"/>
    </location>
</feature>
<sequence length="537" mass="57593">MGALAFPEERIGLRGTGGWVVLGRGVPTGRARGGRCDLGRRKHRPPRPTIGPTPPRRPAAGGGETRRGRAARWLNGRRGDVGSERPGTRGLGPPQGGREAAGGTGRELQGLRATQQARVRGALGLHPAPGPRGQELRLEAALAALREQLSRLRRQDVGLKTHLDQLDQQISELQLDVSRSSCEALDSDSRPSSGFYELSDGSCSLSTSCASVCSDRLSPSLGSWLPVLHSSKSRSGMGDWRPRSADETTVPAWSPQTSGEESRSRMVQRTQTARGHVPPRPVSTGDLERVLPDDLGLQRAGADAVPPSLLCQGIEVPAHTLDPKYQRDLVARGGQEVYPYPSPLHAVALQSPLFALPKEVPRFDICSPSPEPPLVPVDQNRTQAGSIRELGSAEAYIHRLLRLRGQELPLPDELQEQGGDTAPFPRKPCGQRSDSGGQLEKLAYGVDRGGTKPSRDAAKDSLKQQGPVSLVDTEPLSSPLQEESTCWNHCVHGDSSVSFSLCSQAQQPHNDYGQGQALSPSRGPLPTLLTPLVKPPQ</sequence>
<feature type="compositionally biased region" description="Basic and acidic residues" evidence="4">
    <location>
        <begin position="77"/>
        <end position="87"/>
    </location>
</feature>
<dbReference type="Pfam" id="PF15268">
    <property type="entry name" value="Dapper"/>
    <property type="match status" value="1"/>
</dbReference>
<dbReference type="PANTHER" id="PTHR15919:SF13">
    <property type="entry name" value="DAPPER HOMOLOG 2"/>
    <property type="match status" value="1"/>
</dbReference>
<evidence type="ECO:0000256" key="2">
    <source>
        <dbReference type="ARBA" id="ARBA00023054"/>
    </source>
</evidence>
<keyword evidence="6" id="KW-1185">Reference proteome</keyword>
<evidence type="ECO:0000313" key="6">
    <source>
        <dbReference type="Proteomes" id="UP001488838"/>
    </source>
</evidence>
<feature type="compositionally biased region" description="Gly residues" evidence="4">
    <location>
        <begin position="89"/>
        <end position="105"/>
    </location>
</feature>
<feature type="compositionally biased region" description="Low complexity" evidence="4">
    <location>
        <begin position="518"/>
        <end position="537"/>
    </location>
</feature>
<dbReference type="Proteomes" id="UP001488838">
    <property type="component" value="Unassembled WGS sequence"/>
</dbReference>
<evidence type="ECO:0008006" key="7">
    <source>
        <dbReference type="Google" id="ProtNLM"/>
    </source>
</evidence>
<organism evidence="5 6">
    <name type="scientific">Myodes glareolus</name>
    <name type="common">Bank vole</name>
    <name type="synonym">Clethrionomys glareolus</name>
    <dbReference type="NCBI Taxonomy" id="447135"/>
    <lineage>
        <taxon>Eukaryota</taxon>
        <taxon>Metazoa</taxon>
        <taxon>Chordata</taxon>
        <taxon>Craniata</taxon>
        <taxon>Vertebrata</taxon>
        <taxon>Euteleostomi</taxon>
        <taxon>Mammalia</taxon>
        <taxon>Eutheria</taxon>
        <taxon>Euarchontoglires</taxon>
        <taxon>Glires</taxon>
        <taxon>Rodentia</taxon>
        <taxon>Myomorpha</taxon>
        <taxon>Muroidea</taxon>
        <taxon>Cricetidae</taxon>
        <taxon>Arvicolinae</taxon>
        <taxon>Myodes</taxon>
    </lineage>
</organism>
<protein>
    <recommendedName>
        <fullName evidence="7">Dishevelled binding antagonist of beta catenin 2</fullName>
    </recommendedName>
</protein>
<dbReference type="EMBL" id="JBBHLL010000289">
    <property type="protein sequence ID" value="KAK7806855.1"/>
    <property type="molecule type" value="Genomic_DNA"/>
</dbReference>
<proteinExistence type="inferred from homology"/>
<keyword evidence="2 3" id="KW-0175">Coiled coil</keyword>
<feature type="region of interest" description="Disordered" evidence="4">
    <location>
        <begin position="412"/>
        <end position="476"/>
    </location>
</feature>
<accession>A0AAW0HX91</accession>
<evidence type="ECO:0000256" key="1">
    <source>
        <dbReference type="ARBA" id="ARBA00010807"/>
    </source>
</evidence>
<feature type="compositionally biased region" description="Pro residues" evidence="4">
    <location>
        <begin position="47"/>
        <end position="57"/>
    </location>
</feature>
<evidence type="ECO:0000256" key="3">
    <source>
        <dbReference type="SAM" id="Coils"/>
    </source>
</evidence>
<reference evidence="5 6" key="1">
    <citation type="journal article" date="2023" name="bioRxiv">
        <title>Conserved and derived expression patterns and positive selection on dental genes reveal complex evolutionary context of ever-growing rodent molars.</title>
        <authorList>
            <person name="Calamari Z.T."/>
            <person name="Song A."/>
            <person name="Cohen E."/>
            <person name="Akter M."/>
            <person name="Roy R.D."/>
            <person name="Hallikas O."/>
            <person name="Christensen M.M."/>
            <person name="Li P."/>
            <person name="Marangoni P."/>
            <person name="Jernvall J."/>
            <person name="Klein O.D."/>
        </authorList>
    </citation>
    <scope>NUCLEOTIDE SEQUENCE [LARGE SCALE GENOMIC DNA]</scope>
    <source>
        <strain evidence="5">V071</strain>
    </source>
</reference>
<name>A0AAW0HX91_MYOGA</name>
<feature type="region of interest" description="Disordered" evidence="4">
    <location>
        <begin position="27"/>
        <end position="110"/>
    </location>
</feature>
<dbReference type="PANTHER" id="PTHR15919">
    <property type="entry name" value="DAPPER-RELATED"/>
    <property type="match status" value="1"/>
</dbReference>
<feature type="region of interest" description="Disordered" evidence="4">
    <location>
        <begin position="232"/>
        <end position="287"/>
    </location>
</feature>
<dbReference type="GO" id="GO:1900108">
    <property type="term" value="P:negative regulation of nodal signaling pathway"/>
    <property type="evidence" value="ECO:0007669"/>
    <property type="project" value="TreeGrafter"/>
</dbReference>
<dbReference type="GO" id="GO:0005737">
    <property type="term" value="C:cytoplasm"/>
    <property type="evidence" value="ECO:0007669"/>
    <property type="project" value="TreeGrafter"/>
</dbReference>
<feature type="compositionally biased region" description="Polar residues" evidence="4">
    <location>
        <begin position="254"/>
        <end position="273"/>
    </location>
</feature>
<dbReference type="InterPro" id="IPR024843">
    <property type="entry name" value="Dapper"/>
</dbReference>
<feature type="coiled-coil region" evidence="3">
    <location>
        <begin position="135"/>
        <end position="183"/>
    </location>
</feature>
<feature type="region of interest" description="Disordered" evidence="4">
    <location>
        <begin position="506"/>
        <end position="537"/>
    </location>
</feature>
<evidence type="ECO:0000256" key="4">
    <source>
        <dbReference type="SAM" id="MobiDB-lite"/>
    </source>
</evidence>
<comment type="caution">
    <text evidence="5">The sequence shown here is derived from an EMBL/GenBank/DDBJ whole genome shotgun (WGS) entry which is preliminary data.</text>
</comment>
<dbReference type="AlphaFoldDB" id="A0AAW0HX91"/>
<gene>
    <name evidence="5" type="ORF">U0070_026747</name>
</gene>